<dbReference type="OrthoDB" id="1905885at2"/>
<dbReference type="Proteomes" id="UP000280586">
    <property type="component" value="Chromosome"/>
</dbReference>
<evidence type="ECO:0000256" key="1">
    <source>
        <dbReference type="SAM" id="Phobius"/>
    </source>
</evidence>
<keyword evidence="1" id="KW-0812">Transmembrane</keyword>
<feature type="transmembrane region" description="Helical" evidence="1">
    <location>
        <begin position="200"/>
        <end position="221"/>
    </location>
</feature>
<sequence length="271" mass="31504">MKILRTDLKRALISKEMLLSIILGLLLILLAIIFEPIRSAFNTYFSTSKDLDIEIKKQLIGNSLNKVTLWNFGNYFYSNLIPLICCIPFTTEYLKDKKNGFNKYLIIRSNYKSYIRSKIITTFISGFVPLFIISIITLIFINIFNSGDEFRSIFYYNTLLSDLSTNNFNTFALIYGVISSFMGGTYALIGLAISTFSDKIFVAFISPFFLYYTGTYIMSILEITPLIPNLITYFYRYQSCKFSYIVMQLLILFSLSLLIFLKKTYWSKIYE</sequence>
<dbReference type="RefSeq" id="WP_066675036.1">
    <property type="nucleotide sequence ID" value="NZ_CABMIZ010000007.1"/>
</dbReference>
<keyword evidence="5" id="KW-1185">Reference proteome</keyword>
<evidence type="ECO:0000313" key="3">
    <source>
        <dbReference type="EMBL" id="USS00618.1"/>
    </source>
</evidence>
<feature type="transmembrane region" description="Helical" evidence="1">
    <location>
        <begin position="119"/>
        <end position="144"/>
    </location>
</feature>
<dbReference type="Proteomes" id="UP001055437">
    <property type="component" value="Chromosome"/>
</dbReference>
<feature type="transmembrane region" description="Helical" evidence="1">
    <location>
        <begin position="172"/>
        <end position="193"/>
    </location>
</feature>
<dbReference type="EMBL" id="CP099799">
    <property type="protein sequence ID" value="USS00618.1"/>
    <property type="molecule type" value="Genomic_DNA"/>
</dbReference>
<dbReference type="EMBL" id="CP023671">
    <property type="protein sequence ID" value="AYE34036.1"/>
    <property type="molecule type" value="Genomic_DNA"/>
</dbReference>
<evidence type="ECO:0000313" key="5">
    <source>
        <dbReference type="Proteomes" id="UP001055437"/>
    </source>
</evidence>
<feature type="transmembrane region" description="Helical" evidence="1">
    <location>
        <begin position="241"/>
        <end position="261"/>
    </location>
</feature>
<feature type="transmembrane region" description="Helical" evidence="1">
    <location>
        <begin position="12"/>
        <end position="34"/>
    </location>
</feature>
<feature type="transmembrane region" description="Helical" evidence="1">
    <location>
        <begin position="75"/>
        <end position="94"/>
    </location>
</feature>
<reference evidence="2 4" key="1">
    <citation type="submission" date="2017-09" db="EMBL/GenBank/DDBJ databases">
        <authorList>
            <person name="Thomas P."/>
            <person name="Seyboldt C."/>
        </authorList>
    </citation>
    <scope>NUCLEOTIDE SEQUENCE [LARGE SCALE GENOMIC DNA]</scope>
    <source>
        <strain evidence="2 4">DSM 7534</strain>
    </source>
</reference>
<organism evidence="2 4">
    <name type="scientific">Clostridium septicum</name>
    <dbReference type="NCBI Taxonomy" id="1504"/>
    <lineage>
        <taxon>Bacteria</taxon>
        <taxon>Bacillati</taxon>
        <taxon>Bacillota</taxon>
        <taxon>Clostridia</taxon>
        <taxon>Eubacteriales</taxon>
        <taxon>Clostridiaceae</taxon>
        <taxon>Clostridium</taxon>
    </lineage>
</organism>
<reference evidence="3" key="2">
    <citation type="submission" date="2022-06" db="EMBL/GenBank/DDBJ databases">
        <authorList>
            <person name="Holder M.E."/>
            <person name="Ajami N.J."/>
            <person name="Petrosino J.F."/>
        </authorList>
    </citation>
    <scope>NUCLEOTIDE SEQUENCE</scope>
    <source>
        <strain evidence="3">RMA 8861</strain>
    </source>
</reference>
<evidence type="ECO:0000313" key="4">
    <source>
        <dbReference type="Proteomes" id="UP000280586"/>
    </source>
</evidence>
<dbReference type="GeneID" id="303560208"/>
<keyword evidence="1" id="KW-0472">Membrane</keyword>
<proteinExistence type="predicted"/>
<gene>
    <name evidence="2" type="ORF">CP523_05915</name>
    <name evidence="3" type="ORF">NH397_14205</name>
</gene>
<evidence type="ECO:0000313" key="2">
    <source>
        <dbReference type="EMBL" id="AYE34036.1"/>
    </source>
</evidence>
<protein>
    <submittedName>
        <fullName evidence="2">Membrane-spanning permease</fullName>
    </submittedName>
</protein>
<dbReference type="AlphaFoldDB" id="A0A9N7PKZ6"/>
<accession>A0A9N7PKZ6</accession>
<name>A0A9N7PKZ6_CLOSE</name>
<dbReference type="KEGG" id="csep:CP523_05915"/>
<keyword evidence="1" id="KW-1133">Transmembrane helix</keyword>